<feature type="domain" description="MJ1316 RNA cyclic group end recognition" evidence="1">
    <location>
        <begin position="4"/>
        <end position="73"/>
    </location>
</feature>
<organism evidence="2">
    <name type="scientific">Fervidicoccus fontis</name>
    <dbReference type="NCBI Taxonomy" id="683846"/>
    <lineage>
        <taxon>Archaea</taxon>
        <taxon>Thermoproteota</taxon>
        <taxon>Thermoprotei</taxon>
        <taxon>Fervidicoccales</taxon>
        <taxon>Fervidicoccaceae</taxon>
        <taxon>Fervidicoccus</taxon>
    </lineage>
</organism>
<gene>
    <name evidence="2" type="ORF">ENO04_02725</name>
</gene>
<dbReference type="EMBL" id="DSDY01000092">
    <property type="protein sequence ID" value="HDS10526.1"/>
    <property type="molecule type" value="Genomic_DNA"/>
</dbReference>
<sequence>MWNLINRIIWSDDKQSYFVIIVDRLERSRERLISGNEIKRVYSNGLIELIDGGLIPIHRVIEIRYKDKVLFTRKKSL</sequence>
<dbReference type="Pfam" id="PF04457">
    <property type="entry name" value="MJ1316"/>
    <property type="match status" value="1"/>
</dbReference>
<evidence type="ECO:0000259" key="1">
    <source>
        <dbReference type="Pfam" id="PF04457"/>
    </source>
</evidence>
<accession>A0A7C1HWK1</accession>
<reference evidence="2" key="1">
    <citation type="journal article" date="2020" name="mSystems">
        <title>Genome- and Community-Level Interaction Insights into Carbon Utilization and Element Cycling Functions of Hydrothermarchaeota in Hydrothermal Sediment.</title>
        <authorList>
            <person name="Zhou Z."/>
            <person name="Liu Y."/>
            <person name="Xu W."/>
            <person name="Pan J."/>
            <person name="Luo Z.H."/>
            <person name="Li M."/>
        </authorList>
    </citation>
    <scope>NUCLEOTIDE SEQUENCE [LARGE SCALE GENOMIC DNA]</scope>
    <source>
        <strain evidence="2">SpSt-123</strain>
    </source>
</reference>
<evidence type="ECO:0000313" key="2">
    <source>
        <dbReference type="EMBL" id="HDS10526.1"/>
    </source>
</evidence>
<proteinExistence type="predicted"/>
<dbReference type="AlphaFoldDB" id="A0A7C1HWK1"/>
<dbReference type="InterPro" id="IPR040459">
    <property type="entry name" value="MJ1316"/>
</dbReference>
<name>A0A7C1HWK1_9CREN</name>
<comment type="caution">
    <text evidence="2">The sequence shown here is derived from an EMBL/GenBank/DDBJ whole genome shotgun (WGS) entry which is preliminary data.</text>
</comment>
<protein>
    <submittedName>
        <fullName evidence="2">DUF504 domain-containing protein</fullName>
    </submittedName>
</protein>